<keyword evidence="5" id="KW-1185">Reference proteome</keyword>
<dbReference type="Gene3D" id="2.60.120.10">
    <property type="entry name" value="Jelly Rolls"/>
    <property type="match status" value="1"/>
</dbReference>
<evidence type="ECO:0000313" key="4">
    <source>
        <dbReference type="EMBL" id="ALP52462.1"/>
    </source>
</evidence>
<accession>A0A0S2TBE5</accession>
<dbReference type="InterPro" id="IPR014710">
    <property type="entry name" value="RmlC-like_jellyroll"/>
</dbReference>
<evidence type="ECO:0000259" key="2">
    <source>
        <dbReference type="PROSITE" id="PS50042"/>
    </source>
</evidence>
<dbReference type="SMART" id="SM00100">
    <property type="entry name" value="cNMP"/>
    <property type="match status" value="1"/>
</dbReference>
<feature type="domain" description="Rhodanese" evidence="3">
    <location>
        <begin position="265"/>
        <end position="337"/>
    </location>
</feature>
<reference evidence="4" key="1">
    <citation type="submission" date="2015-10" db="EMBL/GenBank/DDBJ databases">
        <title>Description of Candidatus Tenderia electrophaga gen. nov, sp. nov., an Uncultivated Electroautotroph from a Biocathode Enrichment.</title>
        <authorList>
            <person name="Eddie B.J."/>
            <person name="Malanoski A.P."/>
            <person name="Wang Z."/>
            <person name="Hall R.J."/>
            <person name="Oh S.D."/>
            <person name="Heiner C."/>
            <person name="Lin B."/>
            <person name="Strycharz-Glaven S.M."/>
        </authorList>
    </citation>
    <scope>NUCLEOTIDE SEQUENCE [LARGE SCALE GENOMIC DNA]</scope>
    <source>
        <strain evidence="4">NRL1</strain>
    </source>
</reference>
<dbReference type="InterPro" id="IPR000595">
    <property type="entry name" value="cNMP-bd_dom"/>
</dbReference>
<dbReference type="SUPFAM" id="SSF51206">
    <property type="entry name" value="cAMP-binding domain-like"/>
    <property type="match status" value="1"/>
</dbReference>
<feature type="domain" description="Cyclic nucleotide-binding" evidence="2">
    <location>
        <begin position="144"/>
        <end position="248"/>
    </location>
</feature>
<dbReference type="KEGG" id="tee:Tel_04485"/>
<dbReference type="PROSITE" id="PS50206">
    <property type="entry name" value="RHODANESE_3"/>
    <property type="match status" value="1"/>
</dbReference>
<dbReference type="STRING" id="1748243.Tel_04485"/>
<dbReference type="InterPro" id="IPR018490">
    <property type="entry name" value="cNMP-bd_dom_sf"/>
</dbReference>
<sequence length="857" mass="95012">MSVANTIDDISSLSFFEPLYRLDHDKLTELAERSPLLSFRKGQPLAAGIDKNHIVYLLSGTLEYAPNSAHTEIIKAESERARHAILAPDKRSRVIAQSSVEVLCIDAELLDLLLNWDSGGGFEVDELDTEASAGWLGTLMQSDAVLSLSPSSIQALMAVVEPVEFKADCVIFEQGDQPDYYYIVSRGRCAITRRGAQQDAPVTLATVGPGEAFGEEALIANTPRGATVRMLEDGLLLRLDQHNFKRLLEQSLVHVVDQERAHSLKARGAQVLDLRNADDFAVDGSGMNIPFAELRGRMDDLDRTQKYLVLSDDNRMSAVAAFLLGKQRFKVYVLQTSAMEGFAVKAAAATAQAGELRAKLAQVQQQLDTANTELAQQAEQQSAYRQRQQSLEAELNQVKAEAKKAIVQAGSLKTKAEAKLRERIDDLSTQLDQERDNGRHLVGELERLKDRSASLAQQLQDSRQQAQQRSEDASLTNLRVHNLTRELGEEKTQRQALVAENDRLNGQLAQLTNQLQQIQGQLAKTEDLPQVGALQAELAQQCQRGDRLQNQNEDLNQRLQTLAAELQQMRQSHEQEIVELTQARRQEADLHDSVSALRTQLEQVQRDYEQASAARQALDEQLNSAARQAEQQDTALSQLEAELRQREARVVELADERDRLQRAVPALEASLEQSCQAQVELQQHVKDLARSRSDLEHKLAALNDQLQAQAGAVGERDALQRKLAAQMAVMAEKEAGFAQAESDFEQRLQALEAELGSTSLNALQEADKAAQEMKRLQLRIQVLSEELSTVQSEKQRSGVFLKLLLITTITLGGAYAAAIYSGIDVHTSVGLWLDQVGPWVKRLMHALPAVLQPESMT</sequence>
<dbReference type="PROSITE" id="PS50042">
    <property type="entry name" value="CNMP_BINDING_3"/>
    <property type="match status" value="1"/>
</dbReference>
<keyword evidence="1" id="KW-0175">Coiled coil</keyword>
<dbReference type="EMBL" id="CP013099">
    <property type="protein sequence ID" value="ALP52462.1"/>
    <property type="molecule type" value="Genomic_DNA"/>
</dbReference>
<dbReference type="Gene3D" id="3.40.250.10">
    <property type="entry name" value="Rhodanese-like domain"/>
    <property type="match status" value="1"/>
</dbReference>
<feature type="coiled-coil region" evidence="1">
    <location>
        <begin position="759"/>
        <end position="793"/>
    </location>
</feature>
<evidence type="ECO:0000313" key="5">
    <source>
        <dbReference type="Proteomes" id="UP000055136"/>
    </source>
</evidence>
<feature type="coiled-coil region" evidence="1">
    <location>
        <begin position="346"/>
        <end position="712"/>
    </location>
</feature>
<dbReference type="Pfam" id="PF00027">
    <property type="entry name" value="cNMP_binding"/>
    <property type="match status" value="1"/>
</dbReference>
<protein>
    <recommendedName>
        <fullName evidence="6">Cyclic nucleotide-binding domain-containing protein</fullName>
    </recommendedName>
</protein>
<dbReference type="Gene3D" id="1.10.287.1490">
    <property type="match status" value="1"/>
</dbReference>
<organism evidence="4 5">
    <name type="scientific">Candidatus Tenderia electrophaga</name>
    <dbReference type="NCBI Taxonomy" id="1748243"/>
    <lineage>
        <taxon>Bacteria</taxon>
        <taxon>Pseudomonadati</taxon>
        <taxon>Pseudomonadota</taxon>
        <taxon>Gammaproteobacteria</taxon>
        <taxon>Candidatus Tenderiales</taxon>
        <taxon>Candidatus Tenderiaceae</taxon>
        <taxon>Candidatus Tenderia</taxon>
    </lineage>
</organism>
<dbReference type="PANTHER" id="PTHR45615">
    <property type="entry name" value="MYOSIN HEAVY CHAIN, NON-MUSCLE"/>
    <property type="match status" value="1"/>
</dbReference>
<dbReference type="InterPro" id="IPR001763">
    <property type="entry name" value="Rhodanese-like_dom"/>
</dbReference>
<dbReference type="CDD" id="cd00038">
    <property type="entry name" value="CAP_ED"/>
    <property type="match status" value="1"/>
</dbReference>
<dbReference type="AlphaFoldDB" id="A0A0S2TBE5"/>
<dbReference type="InterPro" id="IPR036873">
    <property type="entry name" value="Rhodanese-like_dom_sf"/>
</dbReference>
<evidence type="ECO:0000256" key="1">
    <source>
        <dbReference type="SAM" id="Coils"/>
    </source>
</evidence>
<evidence type="ECO:0008006" key="6">
    <source>
        <dbReference type="Google" id="ProtNLM"/>
    </source>
</evidence>
<name>A0A0S2TBE5_9GAMM</name>
<proteinExistence type="predicted"/>
<dbReference type="Proteomes" id="UP000055136">
    <property type="component" value="Chromosome"/>
</dbReference>
<dbReference type="PANTHER" id="PTHR45615:SF66">
    <property type="entry name" value="CARD DOMAIN-CONTAINING PROTEIN"/>
    <property type="match status" value="1"/>
</dbReference>
<gene>
    <name evidence="4" type="ORF">Tel_04485</name>
</gene>
<evidence type="ECO:0000259" key="3">
    <source>
        <dbReference type="PROSITE" id="PS50206"/>
    </source>
</evidence>
<dbReference type="SUPFAM" id="SSF52821">
    <property type="entry name" value="Rhodanese/Cell cycle control phosphatase"/>
    <property type="match status" value="1"/>
</dbReference>